<organism evidence="1 2">
    <name type="scientific">Actinomarinicola tropica</name>
    <dbReference type="NCBI Taxonomy" id="2789776"/>
    <lineage>
        <taxon>Bacteria</taxon>
        <taxon>Bacillati</taxon>
        <taxon>Actinomycetota</taxon>
        <taxon>Acidimicrobiia</taxon>
        <taxon>Acidimicrobiales</taxon>
        <taxon>Iamiaceae</taxon>
        <taxon>Actinomarinicola</taxon>
    </lineage>
</organism>
<sequence>MAPSRGLFVLVTNPTATPDVASEVVVVGAGLGGLLAALLLAEDGHRVVVLERDGAEPPGEPAGAWDEWERRGVAQFRQLYYLLPRFRHVADRELPALSAALEKVALRHDPLAGMAGAGVGDDDVVTLTARRPTVEAVVARLAAMHPGIEIRRGVVVNGLTRTPAAAGSVPDVAGVSTAMGEVAANLVVDATGRRSPLSAWLAAIGVPPVPEVVEDSGFVYHSRHFRSSDGAMPALSAPLLRHFGSLSVLLLPAEAGTWGVGLITSSRDEELRSLHRPDRWMAVARALGPVVRWVEGEPITGVDVMTRLEDRRRTLCRDSRPLVTGVVPLADAWASTNPTLGRGTTLAILHAVALRDTLRAVGLADPARFSLAWHDVTERDLGPHYDAIVTADRHRLAEIDAAVAGVPYEGGDVAWRAYRMLEDVAHLDVELLRGWYRIAGLIAPGTEVFAADGFLRRVARAARRSTVEPLPTRHELIALATG</sequence>
<evidence type="ECO:0000313" key="2">
    <source>
        <dbReference type="Proteomes" id="UP000334019"/>
    </source>
</evidence>
<proteinExistence type="predicted"/>
<dbReference type="EMBL" id="CP045851">
    <property type="protein sequence ID" value="QGG94135.1"/>
    <property type="molecule type" value="Genomic_DNA"/>
</dbReference>
<dbReference type="KEGG" id="atq:GH723_02910"/>
<gene>
    <name evidence="1" type="ORF">GH723_02910</name>
</gene>
<evidence type="ECO:0000313" key="1">
    <source>
        <dbReference type="EMBL" id="QGG94135.1"/>
    </source>
</evidence>
<dbReference type="Gene3D" id="3.50.50.60">
    <property type="entry name" value="FAD/NAD(P)-binding domain"/>
    <property type="match status" value="1"/>
</dbReference>
<dbReference type="SUPFAM" id="SSF51905">
    <property type="entry name" value="FAD/NAD(P)-binding domain"/>
    <property type="match status" value="1"/>
</dbReference>
<dbReference type="PRINTS" id="PR00420">
    <property type="entry name" value="RNGMNOXGNASE"/>
</dbReference>
<reference evidence="1 2" key="1">
    <citation type="submission" date="2019-11" db="EMBL/GenBank/DDBJ databases">
        <authorList>
            <person name="He Y."/>
        </authorList>
    </citation>
    <scope>NUCLEOTIDE SEQUENCE [LARGE SCALE GENOMIC DNA]</scope>
    <source>
        <strain evidence="1 2">SCSIO 58843</strain>
    </source>
</reference>
<dbReference type="AlphaFoldDB" id="A0A5Q2RLR3"/>
<dbReference type="Pfam" id="PF13450">
    <property type="entry name" value="NAD_binding_8"/>
    <property type="match status" value="1"/>
</dbReference>
<keyword evidence="2" id="KW-1185">Reference proteome</keyword>
<accession>A0A5Q2RLR3</accession>
<dbReference type="Proteomes" id="UP000334019">
    <property type="component" value="Chromosome"/>
</dbReference>
<protein>
    <submittedName>
        <fullName evidence="1">NAD(P)-binding protein</fullName>
    </submittedName>
</protein>
<dbReference type="InterPro" id="IPR036188">
    <property type="entry name" value="FAD/NAD-bd_sf"/>
</dbReference>
<name>A0A5Q2RLR3_9ACTN</name>